<evidence type="ECO:0000256" key="2">
    <source>
        <dbReference type="ARBA" id="ARBA00022795"/>
    </source>
</evidence>
<keyword evidence="6" id="KW-0969">Cilium</keyword>
<name>A0ABW8SN49_9CLOT</name>
<accession>A0ABW8SN49</accession>
<dbReference type="RefSeq" id="WP_406793194.1">
    <property type="nucleotide sequence ID" value="NZ_JBJHZX010000025.1"/>
</dbReference>
<keyword evidence="6" id="KW-0282">Flagellum</keyword>
<evidence type="ECO:0000256" key="4">
    <source>
        <dbReference type="ARBA" id="ARBA00023186"/>
    </source>
</evidence>
<keyword evidence="1 5" id="KW-0963">Cytoplasm</keyword>
<evidence type="ECO:0000313" key="7">
    <source>
        <dbReference type="Proteomes" id="UP001623660"/>
    </source>
</evidence>
<gene>
    <name evidence="5 6" type="primary">fliW</name>
    <name evidence="6" type="ORF">ACJDU8_16200</name>
</gene>
<evidence type="ECO:0000256" key="1">
    <source>
        <dbReference type="ARBA" id="ARBA00022490"/>
    </source>
</evidence>
<comment type="function">
    <text evidence="5">Acts as an anti-CsrA protein, binds CsrA and prevents it from repressing translation of its target genes, one of which is flagellin. Binds to flagellin and participates in the assembly of the flagellum.</text>
</comment>
<sequence length="143" mass="16470">MKLNTQYHDVLNYEEKDIITFKRGIPGFDHLRKFILVPVEENNSFYILHSIEDNTIGIVVVSPFDLFKNYEFDLSEDKAAELKIKSEEDVFVVNTVTLNSKLEHITINLKAPIVININQNVGEQLILDKAEYPIKYPLFKGGV</sequence>
<dbReference type="SUPFAM" id="SSF141457">
    <property type="entry name" value="BH3618-like"/>
    <property type="match status" value="1"/>
</dbReference>
<evidence type="ECO:0000256" key="3">
    <source>
        <dbReference type="ARBA" id="ARBA00022845"/>
    </source>
</evidence>
<dbReference type="Proteomes" id="UP001623660">
    <property type="component" value="Unassembled WGS sequence"/>
</dbReference>
<dbReference type="HAMAP" id="MF_01185">
    <property type="entry name" value="FliW"/>
    <property type="match status" value="1"/>
</dbReference>
<comment type="caution">
    <text evidence="6">The sequence shown here is derived from an EMBL/GenBank/DDBJ whole genome shotgun (WGS) entry which is preliminary data.</text>
</comment>
<dbReference type="InterPro" id="IPR003775">
    <property type="entry name" value="Flagellar_assembly_factor_FliW"/>
</dbReference>
<keyword evidence="4 5" id="KW-0143">Chaperone</keyword>
<comment type="subunit">
    <text evidence="5">Interacts with translational regulator CsrA and flagellin(s).</text>
</comment>
<dbReference type="EMBL" id="JBJHZX010000025">
    <property type="protein sequence ID" value="MFL0197088.1"/>
    <property type="molecule type" value="Genomic_DNA"/>
</dbReference>
<dbReference type="Gene3D" id="2.30.290.10">
    <property type="entry name" value="BH3618-like"/>
    <property type="match status" value="1"/>
</dbReference>
<dbReference type="Pfam" id="PF02623">
    <property type="entry name" value="FliW"/>
    <property type="match status" value="1"/>
</dbReference>
<dbReference type="InterPro" id="IPR024046">
    <property type="entry name" value="Flagellar_assmbl_FliW_dom_sf"/>
</dbReference>
<reference evidence="6 7" key="1">
    <citation type="submission" date="2024-11" db="EMBL/GenBank/DDBJ databases">
        <authorList>
            <person name="Heng Y.C."/>
            <person name="Lim A.C.H."/>
            <person name="Lee J.K.Y."/>
            <person name="Kittelmann S."/>
        </authorList>
    </citation>
    <scope>NUCLEOTIDE SEQUENCE [LARGE SCALE GENOMIC DNA]</scope>
    <source>
        <strain evidence="6 7">WILCCON 0269</strain>
    </source>
</reference>
<dbReference type="NCBIfam" id="NF009793">
    <property type="entry name" value="PRK13285.1-1"/>
    <property type="match status" value="1"/>
</dbReference>
<keyword evidence="2 5" id="KW-1005">Bacterial flagellum biogenesis</keyword>
<keyword evidence="7" id="KW-1185">Reference proteome</keyword>
<dbReference type="PANTHER" id="PTHR39190:SF1">
    <property type="entry name" value="FLAGELLAR ASSEMBLY FACTOR FLIW"/>
    <property type="match status" value="1"/>
</dbReference>
<dbReference type="PANTHER" id="PTHR39190">
    <property type="entry name" value="FLAGELLAR ASSEMBLY FACTOR FLIW"/>
    <property type="match status" value="1"/>
</dbReference>
<comment type="similarity">
    <text evidence="5">Belongs to the FliW family.</text>
</comment>
<proteinExistence type="inferred from homology"/>
<keyword evidence="3 5" id="KW-0810">Translation regulation</keyword>
<evidence type="ECO:0000256" key="5">
    <source>
        <dbReference type="HAMAP-Rule" id="MF_01185"/>
    </source>
</evidence>
<comment type="subcellular location">
    <subcellularLocation>
        <location evidence="5">Cytoplasm</location>
    </subcellularLocation>
</comment>
<protein>
    <recommendedName>
        <fullName evidence="5">Flagellar assembly factor FliW</fullName>
    </recommendedName>
</protein>
<organism evidence="6 7">
    <name type="scientific">Candidatus Clostridium eludens</name>
    <dbReference type="NCBI Taxonomy" id="3381663"/>
    <lineage>
        <taxon>Bacteria</taxon>
        <taxon>Bacillati</taxon>
        <taxon>Bacillota</taxon>
        <taxon>Clostridia</taxon>
        <taxon>Eubacteriales</taxon>
        <taxon>Clostridiaceae</taxon>
        <taxon>Clostridium</taxon>
    </lineage>
</organism>
<evidence type="ECO:0000313" key="6">
    <source>
        <dbReference type="EMBL" id="MFL0197088.1"/>
    </source>
</evidence>
<keyword evidence="6" id="KW-0966">Cell projection</keyword>